<dbReference type="GO" id="GO:1903600">
    <property type="term" value="C:glutaminase complex"/>
    <property type="evidence" value="ECO:0007669"/>
    <property type="project" value="TreeGrafter"/>
</dbReference>
<dbReference type="Proteomes" id="UP000641932">
    <property type="component" value="Unassembled WGS sequence"/>
</dbReference>
<dbReference type="GO" id="GO:0008614">
    <property type="term" value="P:pyridoxine metabolic process"/>
    <property type="evidence" value="ECO:0007669"/>
    <property type="project" value="TreeGrafter"/>
</dbReference>
<comment type="catalytic activity">
    <reaction evidence="6 10">
        <text>aldehydo-D-ribose 5-phosphate + D-glyceraldehyde 3-phosphate + L-glutamine = pyridoxal 5'-phosphate + L-glutamate + phosphate + 3 H2O + H(+)</text>
        <dbReference type="Rhea" id="RHEA:31507"/>
        <dbReference type="ChEBI" id="CHEBI:15377"/>
        <dbReference type="ChEBI" id="CHEBI:15378"/>
        <dbReference type="ChEBI" id="CHEBI:29985"/>
        <dbReference type="ChEBI" id="CHEBI:43474"/>
        <dbReference type="ChEBI" id="CHEBI:58273"/>
        <dbReference type="ChEBI" id="CHEBI:58359"/>
        <dbReference type="ChEBI" id="CHEBI:59776"/>
        <dbReference type="ChEBI" id="CHEBI:597326"/>
        <dbReference type="EC" id="4.3.3.6"/>
    </reaction>
</comment>
<feature type="active site" description="Nucleophile" evidence="10 11">
    <location>
        <position position="83"/>
    </location>
</feature>
<comment type="function">
    <text evidence="8 10">Catalyzes the hydrolysis of glutamine to glutamate and ammonia as part of the biosynthesis of pyridoxal 5'-phosphate. The resulting ammonia molecule is channeled to the active site of PdxS.</text>
</comment>
<dbReference type="CDD" id="cd01749">
    <property type="entry name" value="GATase1_PB"/>
    <property type="match status" value="1"/>
</dbReference>
<dbReference type="HAMAP" id="MF_01615">
    <property type="entry name" value="PdxT"/>
    <property type="match status" value="1"/>
</dbReference>
<evidence type="ECO:0000256" key="10">
    <source>
        <dbReference type="HAMAP-Rule" id="MF_01615"/>
    </source>
</evidence>
<keyword evidence="4 10" id="KW-0315">Glutamine amidotransferase</keyword>
<dbReference type="PROSITE" id="PS01236">
    <property type="entry name" value="PDXT_SNO_1"/>
    <property type="match status" value="1"/>
</dbReference>
<evidence type="ECO:0000256" key="8">
    <source>
        <dbReference type="ARBA" id="ARBA00054599"/>
    </source>
</evidence>
<evidence type="ECO:0000313" key="13">
    <source>
        <dbReference type="EMBL" id="GGO82442.1"/>
    </source>
</evidence>
<reference evidence="13" key="1">
    <citation type="journal article" date="2014" name="Int. J. Syst. Evol. Microbiol.">
        <title>Complete genome sequence of Corynebacterium casei LMG S-19264T (=DSM 44701T), isolated from a smear-ripened cheese.</title>
        <authorList>
            <consortium name="US DOE Joint Genome Institute (JGI-PGF)"/>
            <person name="Walter F."/>
            <person name="Albersmeier A."/>
            <person name="Kalinowski J."/>
            <person name="Ruckert C."/>
        </authorList>
    </citation>
    <scope>NUCLEOTIDE SEQUENCE</scope>
    <source>
        <strain evidence="13">CGMCC 4.7201</strain>
    </source>
</reference>
<organism evidence="13 14">
    <name type="scientific">Wenjunlia tyrosinilytica</name>
    <dbReference type="NCBI Taxonomy" id="1544741"/>
    <lineage>
        <taxon>Bacteria</taxon>
        <taxon>Bacillati</taxon>
        <taxon>Actinomycetota</taxon>
        <taxon>Actinomycetes</taxon>
        <taxon>Kitasatosporales</taxon>
        <taxon>Streptomycetaceae</taxon>
        <taxon>Wenjunlia</taxon>
    </lineage>
</organism>
<dbReference type="PROSITE" id="PS51273">
    <property type="entry name" value="GATASE_TYPE_1"/>
    <property type="match status" value="1"/>
</dbReference>
<sequence length="202" mass="21319">MSSSTPVIGVLALQGDVREHTIALAEADALARPVRRPEELAEVDGLVIPGGESTTMSKLAVAFGLLGPLRERVAAGMPAYGSCAGMIMLADKILDGREDQETIGGIDMIVRRNAFGRQNESFESPIDFTGIEGGPLQGVFIRAPWVESVGASAEVLARLTAGPAQGHIVAVRQGGLLATSFHPELTGDHRVHRLFVDMVRAA</sequence>
<dbReference type="GO" id="GO:0042823">
    <property type="term" value="P:pyridoxal phosphate biosynthetic process"/>
    <property type="evidence" value="ECO:0007669"/>
    <property type="project" value="UniProtKB-UniRule"/>
</dbReference>
<protein>
    <recommendedName>
        <fullName evidence="10">Pyridoxal 5'-phosphate synthase subunit PdxT</fullName>
        <ecNumber evidence="10">4.3.3.6</ecNumber>
    </recommendedName>
    <alternativeName>
        <fullName evidence="10">Pdx2</fullName>
    </alternativeName>
    <alternativeName>
        <fullName evidence="10">Pyridoxal 5'-phosphate synthase glutaminase subunit</fullName>
        <ecNumber evidence="10">3.5.1.2</ecNumber>
    </alternativeName>
</protein>
<dbReference type="Gene3D" id="3.40.50.880">
    <property type="match status" value="1"/>
</dbReference>
<comment type="catalytic activity">
    <reaction evidence="7 10">
        <text>L-glutamine + H2O = L-glutamate + NH4(+)</text>
        <dbReference type="Rhea" id="RHEA:15889"/>
        <dbReference type="ChEBI" id="CHEBI:15377"/>
        <dbReference type="ChEBI" id="CHEBI:28938"/>
        <dbReference type="ChEBI" id="CHEBI:29985"/>
        <dbReference type="ChEBI" id="CHEBI:58359"/>
        <dbReference type="EC" id="3.5.1.2"/>
    </reaction>
</comment>
<evidence type="ECO:0000256" key="12">
    <source>
        <dbReference type="PIRSR" id="PIRSR005639-2"/>
    </source>
</evidence>
<feature type="binding site" evidence="10 12">
    <location>
        <position position="112"/>
    </location>
    <ligand>
        <name>L-glutamine</name>
        <dbReference type="ChEBI" id="CHEBI:58359"/>
    </ligand>
</feature>
<dbReference type="RefSeq" id="WP_189130196.1">
    <property type="nucleotide sequence ID" value="NZ_BMMS01000003.1"/>
</dbReference>
<dbReference type="FunFam" id="3.40.50.880:FF:000010">
    <property type="entry name" value="uncharacterized protein LOC100176842 isoform X2"/>
    <property type="match status" value="1"/>
</dbReference>
<dbReference type="Pfam" id="PF01174">
    <property type="entry name" value="SNO"/>
    <property type="match status" value="1"/>
</dbReference>
<evidence type="ECO:0000256" key="9">
    <source>
        <dbReference type="ARBA" id="ARBA00064749"/>
    </source>
</evidence>
<gene>
    <name evidence="10 13" type="primary">pdxT</name>
    <name evidence="13" type="ORF">GCM10012280_09050</name>
</gene>
<comment type="similarity">
    <text evidence="1 10">Belongs to the glutaminase PdxT/SNO family.</text>
</comment>
<dbReference type="PIRSF" id="PIRSF005639">
    <property type="entry name" value="Glut_amidoT_SNO"/>
    <property type="match status" value="1"/>
</dbReference>
<evidence type="ECO:0000256" key="7">
    <source>
        <dbReference type="ARBA" id="ARBA00049534"/>
    </source>
</evidence>
<keyword evidence="5 10" id="KW-0456">Lyase</keyword>
<dbReference type="EMBL" id="BMMS01000003">
    <property type="protein sequence ID" value="GGO82442.1"/>
    <property type="molecule type" value="Genomic_DNA"/>
</dbReference>
<feature type="active site" description="Charge relay system" evidence="10 11">
    <location>
        <position position="184"/>
    </location>
</feature>
<dbReference type="GO" id="GO:0005829">
    <property type="term" value="C:cytosol"/>
    <property type="evidence" value="ECO:0007669"/>
    <property type="project" value="TreeGrafter"/>
</dbReference>
<feature type="binding site" evidence="10 12">
    <location>
        <begin position="141"/>
        <end position="142"/>
    </location>
    <ligand>
        <name>L-glutamine</name>
        <dbReference type="ChEBI" id="CHEBI:58359"/>
    </ligand>
</feature>
<dbReference type="PROSITE" id="PS51130">
    <property type="entry name" value="PDXT_SNO_2"/>
    <property type="match status" value="1"/>
</dbReference>
<dbReference type="InterPro" id="IPR029062">
    <property type="entry name" value="Class_I_gatase-like"/>
</dbReference>
<feature type="active site" description="Charge relay system" evidence="10 11">
    <location>
        <position position="182"/>
    </location>
</feature>
<dbReference type="EC" id="3.5.1.2" evidence="10"/>
<evidence type="ECO:0000256" key="5">
    <source>
        <dbReference type="ARBA" id="ARBA00023239"/>
    </source>
</evidence>
<dbReference type="NCBIfam" id="TIGR03800">
    <property type="entry name" value="PLP_synth_Pdx2"/>
    <property type="match status" value="1"/>
</dbReference>
<accession>A0A917ZII4</accession>
<feature type="binding site" evidence="10 12">
    <location>
        <begin position="51"/>
        <end position="53"/>
    </location>
    <ligand>
        <name>L-glutamine</name>
        <dbReference type="ChEBI" id="CHEBI:58359"/>
    </ligand>
</feature>
<comment type="caution">
    <text evidence="13">The sequence shown here is derived from an EMBL/GenBank/DDBJ whole genome shotgun (WGS) entry which is preliminary data.</text>
</comment>
<dbReference type="InterPro" id="IPR002161">
    <property type="entry name" value="PdxT/SNO"/>
</dbReference>
<evidence type="ECO:0000256" key="4">
    <source>
        <dbReference type="ARBA" id="ARBA00022962"/>
    </source>
</evidence>
<dbReference type="InterPro" id="IPR021196">
    <property type="entry name" value="PdxT/SNO_CS"/>
</dbReference>
<dbReference type="GO" id="GO:0004359">
    <property type="term" value="F:glutaminase activity"/>
    <property type="evidence" value="ECO:0007669"/>
    <property type="project" value="UniProtKB-UniRule"/>
</dbReference>
<dbReference type="AlphaFoldDB" id="A0A917ZII4"/>
<evidence type="ECO:0000256" key="3">
    <source>
        <dbReference type="ARBA" id="ARBA00022898"/>
    </source>
</evidence>
<dbReference type="EC" id="4.3.3.6" evidence="10"/>
<dbReference type="GO" id="GO:0036381">
    <property type="term" value="F:pyridoxal 5'-phosphate synthase (glutamine hydrolysing) activity"/>
    <property type="evidence" value="ECO:0007669"/>
    <property type="project" value="UniProtKB-UniRule"/>
</dbReference>
<dbReference type="PANTHER" id="PTHR31559">
    <property type="entry name" value="PYRIDOXAL 5'-PHOSPHATE SYNTHASE SUBUNIT SNO"/>
    <property type="match status" value="1"/>
</dbReference>
<evidence type="ECO:0000313" key="14">
    <source>
        <dbReference type="Proteomes" id="UP000641932"/>
    </source>
</evidence>
<dbReference type="GO" id="GO:0006543">
    <property type="term" value="P:L-glutamine catabolic process"/>
    <property type="evidence" value="ECO:0007669"/>
    <property type="project" value="UniProtKB-UniRule"/>
</dbReference>
<dbReference type="PANTHER" id="PTHR31559:SF0">
    <property type="entry name" value="PYRIDOXAL 5'-PHOSPHATE SYNTHASE SUBUNIT SNO1-RELATED"/>
    <property type="match status" value="1"/>
</dbReference>
<evidence type="ECO:0000256" key="6">
    <source>
        <dbReference type="ARBA" id="ARBA00047992"/>
    </source>
</evidence>
<reference evidence="13" key="2">
    <citation type="submission" date="2020-09" db="EMBL/GenBank/DDBJ databases">
        <authorList>
            <person name="Sun Q."/>
            <person name="Zhou Y."/>
        </authorList>
    </citation>
    <scope>NUCLEOTIDE SEQUENCE</scope>
    <source>
        <strain evidence="13">CGMCC 4.7201</strain>
    </source>
</reference>
<comment type="subunit">
    <text evidence="9 10">In the presence of PdxS, forms a dodecamer of heterodimers. Only shows activity in the heterodimer.</text>
</comment>
<evidence type="ECO:0000256" key="2">
    <source>
        <dbReference type="ARBA" id="ARBA00022801"/>
    </source>
</evidence>
<keyword evidence="2 10" id="KW-0378">Hydrolase</keyword>
<keyword evidence="14" id="KW-1185">Reference proteome</keyword>
<evidence type="ECO:0000256" key="1">
    <source>
        <dbReference type="ARBA" id="ARBA00008345"/>
    </source>
</evidence>
<keyword evidence="3 10" id="KW-0663">Pyridoxal phosphate</keyword>
<dbReference type="SUPFAM" id="SSF52317">
    <property type="entry name" value="Class I glutamine amidotransferase-like"/>
    <property type="match status" value="1"/>
</dbReference>
<comment type="pathway">
    <text evidence="10">Cofactor biosynthesis; pyridoxal 5'-phosphate biosynthesis.</text>
</comment>
<name>A0A917ZII4_9ACTN</name>
<proteinExistence type="inferred from homology"/>
<evidence type="ECO:0000256" key="11">
    <source>
        <dbReference type="PIRSR" id="PIRSR005639-1"/>
    </source>
</evidence>